<dbReference type="PANTHER" id="PTHR37482">
    <property type="entry name" value="OUTER MEMBRANE PROTEIN ASSEMBLY FACTOR BAME"/>
    <property type="match status" value="1"/>
</dbReference>
<evidence type="ECO:0000259" key="6">
    <source>
        <dbReference type="Pfam" id="PF04355"/>
    </source>
</evidence>
<sequence length="202" mass="22349">MRKLLISIALGATLAGCSSIDIDKDSWDLFGDVIPRSLERLPFVHRPLIIQGNLITQDNVNRLQPGMHKKQVELVMGTALLQDLFHDNRWDYYYGVGIGQIELEKRLTLYFDENDRLVRISGDYQPLPPIKGKGAPEKTEDVITVPDWQPPPRTLFEQLVETVGLEALTADSETEAGSDAKAPEENSPAPNGDASSSPPDGE</sequence>
<keyword evidence="1 4" id="KW-0732">Signal</keyword>
<keyword evidence="2 4" id="KW-0472">Membrane</keyword>
<comment type="caution">
    <text evidence="7">The sequence shown here is derived from an EMBL/GenBank/DDBJ whole genome shotgun (WGS) entry which is preliminary data.</text>
</comment>
<feature type="domain" description="Outer membrane protein assembly factor BamE" evidence="6">
    <location>
        <begin position="52"/>
        <end position="117"/>
    </location>
</feature>
<dbReference type="HAMAP" id="MF_00925">
    <property type="entry name" value="OM_assembly_BamE"/>
    <property type="match status" value="1"/>
</dbReference>
<dbReference type="AlphaFoldDB" id="A0A7C5IY92"/>
<feature type="region of interest" description="Disordered" evidence="5">
    <location>
        <begin position="128"/>
        <end position="202"/>
    </location>
</feature>
<protein>
    <recommendedName>
        <fullName evidence="4">Outer membrane protein assembly factor BamE</fullName>
    </recommendedName>
</protein>
<keyword evidence="3 4" id="KW-0998">Cell outer membrane</keyword>
<organism evidence="7">
    <name type="scientific">Thiolapillus brandeum</name>
    <dbReference type="NCBI Taxonomy" id="1076588"/>
    <lineage>
        <taxon>Bacteria</taxon>
        <taxon>Pseudomonadati</taxon>
        <taxon>Pseudomonadota</taxon>
        <taxon>Gammaproteobacteria</taxon>
        <taxon>Chromatiales</taxon>
        <taxon>Sedimenticolaceae</taxon>
        <taxon>Thiolapillus</taxon>
    </lineage>
</organism>
<dbReference type="PROSITE" id="PS51257">
    <property type="entry name" value="PROKAR_LIPOPROTEIN"/>
    <property type="match status" value="1"/>
</dbReference>
<comment type="similarity">
    <text evidence="4">Belongs to the BamE family.</text>
</comment>
<comment type="subcellular location">
    <subcellularLocation>
        <location evidence="4">Cell outer membrane</location>
        <topology evidence="4">Lipid-anchor</topology>
    </subcellularLocation>
</comment>
<evidence type="ECO:0000256" key="5">
    <source>
        <dbReference type="SAM" id="MobiDB-lite"/>
    </source>
</evidence>
<feature type="compositionally biased region" description="Polar residues" evidence="5">
    <location>
        <begin position="193"/>
        <end position="202"/>
    </location>
</feature>
<proteinExistence type="inferred from homology"/>
<gene>
    <name evidence="4" type="primary">bamE</name>
    <name evidence="7" type="ORF">ENJ98_02430</name>
</gene>
<dbReference type="PANTHER" id="PTHR37482:SF1">
    <property type="entry name" value="OUTER MEMBRANE PROTEIN ASSEMBLY FACTOR BAME"/>
    <property type="match status" value="1"/>
</dbReference>
<dbReference type="GO" id="GO:0043165">
    <property type="term" value="P:Gram-negative-bacterium-type cell outer membrane assembly"/>
    <property type="evidence" value="ECO:0007669"/>
    <property type="project" value="UniProtKB-UniRule"/>
</dbReference>
<keyword evidence="4" id="KW-0564">Palmitate</keyword>
<dbReference type="EMBL" id="DROM01000150">
    <property type="protein sequence ID" value="HHH13070.1"/>
    <property type="molecule type" value="Genomic_DNA"/>
</dbReference>
<dbReference type="Pfam" id="PF04355">
    <property type="entry name" value="BamE"/>
    <property type="match status" value="1"/>
</dbReference>
<comment type="function">
    <text evidence="4">Part of the outer membrane protein assembly complex, which is involved in assembly and insertion of beta-barrel proteins into the outer membrane.</text>
</comment>
<comment type="subunit">
    <text evidence="4">Part of the Bam complex.</text>
</comment>
<name>A0A7C5IY92_9GAMM</name>
<reference evidence="7" key="1">
    <citation type="journal article" date="2020" name="mSystems">
        <title>Genome- and Community-Level Interaction Insights into Carbon Utilization and Element Cycling Functions of Hydrothermarchaeota in Hydrothermal Sediment.</title>
        <authorList>
            <person name="Zhou Z."/>
            <person name="Liu Y."/>
            <person name="Xu W."/>
            <person name="Pan J."/>
            <person name="Luo Z.H."/>
            <person name="Li M."/>
        </authorList>
    </citation>
    <scope>NUCLEOTIDE SEQUENCE [LARGE SCALE GENOMIC DNA]</scope>
    <source>
        <strain evidence="7">HyVt-535</strain>
    </source>
</reference>
<dbReference type="InterPro" id="IPR037873">
    <property type="entry name" value="BamE-like"/>
</dbReference>
<evidence type="ECO:0000256" key="4">
    <source>
        <dbReference type="HAMAP-Rule" id="MF_00925"/>
    </source>
</evidence>
<dbReference type="InterPro" id="IPR026592">
    <property type="entry name" value="BamE"/>
</dbReference>
<dbReference type="GO" id="GO:0051205">
    <property type="term" value="P:protein insertion into membrane"/>
    <property type="evidence" value="ECO:0007669"/>
    <property type="project" value="UniProtKB-UniRule"/>
</dbReference>
<keyword evidence="4" id="KW-0449">Lipoprotein</keyword>
<evidence type="ECO:0000256" key="1">
    <source>
        <dbReference type="ARBA" id="ARBA00022729"/>
    </source>
</evidence>
<dbReference type="GO" id="GO:0030674">
    <property type="term" value="F:protein-macromolecule adaptor activity"/>
    <property type="evidence" value="ECO:0007669"/>
    <property type="project" value="TreeGrafter"/>
</dbReference>
<evidence type="ECO:0000313" key="7">
    <source>
        <dbReference type="EMBL" id="HHH13070.1"/>
    </source>
</evidence>
<evidence type="ECO:0000256" key="3">
    <source>
        <dbReference type="ARBA" id="ARBA00023237"/>
    </source>
</evidence>
<dbReference type="Proteomes" id="UP000886100">
    <property type="component" value="Unassembled WGS sequence"/>
</dbReference>
<accession>A0A7C5IY92</accession>
<dbReference type="InterPro" id="IPR007450">
    <property type="entry name" value="BamE_dom"/>
</dbReference>
<dbReference type="GO" id="GO:1990063">
    <property type="term" value="C:Bam protein complex"/>
    <property type="evidence" value="ECO:0007669"/>
    <property type="project" value="TreeGrafter"/>
</dbReference>
<dbReference type="Gene3D" id="3.30.1450.10">
    <property type="match status" value="1"/>
</dbReference>
<evidence type="ECO:0000256" key="2">
    <source>
        <dbReference type="ARBA" id="ARBA00023136"/>
    </source>
</evidence>